<proteinExistence type="predicted"/>
<feature type="domain" description="Ice-binding protein C-terminal" evidence="1">
    <location>
        <begin position="120"/>
        <end position="145"/>
    </location>
</feature>
<dbReference type="AlphaFoldDB" id="A0A3B0WBA8"/>
<evidence type="ECO:0000313" key="2">
    <source>
        <dbReference type="EMBL" id="VAW46629.1"/>
    </source>
</evidence>
<organism evidence="2">
    <name type="scientific">hydrothermal vent metagenome</name>
    <dbReference type="NCBI Taxonomy" id="652676"/>
    <lineage>
        <taxon>unclassified sequences</taxon>
        <taxon>metagenomes</taxon>
        <taxon>ecological metagenomes</taxon>
    </lineage>
</organism>
<protein>
    <recommendedName>
        <fullName evidence="1">Ice-binding protein C-terminal domain-containing protein</fullName>
    </recommendedName>
</protein>
<dbReference type="NCBIfam" id="TIGR02595">
    <property type="entry name" value="PEP_CTERM"/>
    <property type="match status" value="1"/>
</dbReference>
<reference evidence="2" key="1">
    <citation type="submission" date="2018-06" db="EMBL/GenBank/DDBJ databases">
        <authorList>
            <person name="Zhirakovskaya E."/>
        </authorList>
    </citation>
    <scope>NUCLEOTIDE SEQUENCE</scope>
</reference>
<dbReference type="EMBL" id="UOFB01000152">
    <property type="protein sequence ID" value="VAW46629.1"/>
    <property type="molecule type" value="Genomic_DNA"/>
</dbReference>
<gene>
    <name evidence="2" type="ORF">MNBD_GAMMA04-1985</name>
</gene>
<sequence length="148" mass="16388">NSVLNTQLFRTPDSTSITVFLDDYYALNSVTLFGGPTNNKIPGQITEVTFSFPTLDLGFTEIGTPFGDLNNDSIPINDLFTFNYPTPLVNQFTMSNFVGSYYDVSYADNFYSITEIQVSAVPEPATYALMLGGLGLVSFMAMRRRRTA</sequence>
<dbReference type="InterPro" id="IPR013424">
    <property type="entry name" value="Ice-binding_C"/>
</dbReference>
<evidence type="ECO:0000259" key="1">
    <source>
        <dbReference type="Pfam" id="PF07589"/>
    </source>
</evidence>
<accession>A0A3B0WBA8</accession>
<feature type="non-terminal residue" evidence="2">
    <location>
        <position position="1"/>
    </location>
</feature>
<dbReference type="Pfam" id="PF07589">
    <property type="entry name" value="PEP-CTERM"/>
    <property type="match status" value="1"/>
</dbReference>
<name>A0A3B0WBA8_9ZZZZ</name>